<evidence type="ECO:0000313" key="2">
    <source>
        <dbReference type="Proteomes" id="UP001283361"/>
    </source>
</evidence>
<gene>
    <name evidence="1" type="ORF">RRG08_016942</name>
</gene>
<sequence length="69" mass="7255">MQAAPSTRVMVVSNLRAGLSGLTEAEVRGSGHLSDGIVKLMVVKELHSPAAVRKRVSPMTSGHVAFIKS</sequence>
<organism evidence="1 2">
    <name type="scientific">Elysia crispata</name>
    <name type="common">lettuce slug</name>
    <dbReference type="NCBI Taxonomy" id="231223"/>
    <lineage>
        <taxon>Eukaryota</taxon>
        <taxon>Metazoa</taxon>
        <taxon>Spiralia</taxon>
        <taxon>Lophotrochozoa</taxon>
        <taxon>Mollusca</taxon>
        <taxon>Gastropoda</taxon>
        <taxon>Heterobranchia</taxon>
        <taxon>Euthyneura</taxon>
        <taxon>Panpulmonata</taxon>
        <taxon>Sacoglossa</taxon>
        <taxon>Placobranchoidea</taxon>
        <taxon>Plakobranchidae</taxon>
        <taxon>Elysia</taxon>
    </lineage>
</organism>
<protein>
    <submittedName>
        <fullName evidence="1">Uncharacterized protein</fullName>
    </submittedName>
</protein>
<name>A0AAE1A5Y4_9GAST</name>
<accession>A0AAE1A5Y4</accession>
<dbReference type="Proteomes" id="UP001283361">
    <property type="component" value="Unassembled WGS sequence"/>
</dbReference>
<reference evidence="1" key="1">
    <citation type="journal article" date="2023" name="G3 (Bethesda)">
        <title>A reference genome for the long-term kleptoplast-retaining sea slug Elysia crispata morphotype clarki.</title>
        <authorList>
            <person name="Eastman K.E."/>
            <person name="Pendleton A.L."/>
            <person name="Shaikh M.A."/>
            <person name="Suttiyut T."/>
            <person name="Ogas R."/>
            <person name="Tomko P."/>
            <person name="Gavelis G."/>
            <person name="Widhalm J.R."/>
            <person name="Wisecaver J.H."/>
        </authorList>
    </citation>
    <scope>NUCLEOTIDE SEQUENCE</scope>
    <source>
        <strain evidence="1">ECLA1</strain>
    </source>
</reference>
<evidence type="ECO:0000313" key="1">
    <source>
        <dbReference type="EMBL" id="KAK3781820.1"/>
    </source>
</evidence>
<dbReference type="AlphaFoldDB" id="A0AAE1A5Y4"/>
<comment type="caution">
    <text evidence="1">The sequence shown here is derived from an EMBL/GenBank/DDBJ whole genome shotgun (WGS) entry which is preliminary data.</text>
</comment>
<keyword evidence="2" id="KW-1185">Reference proteome</keyword>
<dbReference type="EMBL" id="JAWDGP010002587">
    <property type="protein sequence ID" value="KAK3781820.1"/>
    <property type="molecule type" value="Genomic_DNA"/>
</dbReference>
<proteinExistence type="predicted"/>